<proteinExistence type="predicted"/>
<keyword evidence="3" id="KW-1185">Reference proteome</keyword>
<evidence type="ECO:0000313" key="3">
    <source>
        <dbReference type="Proteomes" id="UP001209701"/>
    </source>
</evidence>
<sequence length="234" mass="25391">MRKNRVGEARHSSDNADSPRLLAATTCHAPDTGNQKPARDRGCGSSSCPPIKRANPKPCVPAQTRIAASIDRQTDMLTPSYKIRPIRAEFLDKVRTQGLDDLDQPVERHIAVGGEPCRDVLRAALPGEAIILASYCPFSMPGPYKEYGPVYVLAEASTATPELGVLPIGADTGYFGKVFVLRAYSKAERIVDALLTTPEAAETGLRQLLAQDRVDFVLARFAGYGCYGCRIERA</sequence>
<protein>
    <submittedName>
        <fullName evidence="2">DUF1203 domain-containing protein</fullName>
    </submittedName>
</protein>
<gene>
    <name evidence="2" type="ORF">LNV07_16055</name>
</gene>
<reference evidence="2 3" key="1">
    <citation type="submission" date="2021-11" db="EMBL/GenBank/DDBJ databases">
        <authorList>
            <person name="Liang Q."/>
            <person name="Mou H."/>
            <person name="Liu Z."/>
        </authorList>
    </citation>
    <scope>NUCLEOTIDE SEQUENCE [LARGE SCALE GENOMIC DNA]</scope>
    <source>
        <strain evidence="2 3">CHU3</strain>
    </source>
</reference>
<feature type="compositionally biased region" description="Basic and acidic residues" evidence="1">
    <location>
        <begin position="1"/>
        <end position="14"/>
    </location>
</feature>
<evidence type="ECO:0000256" key="1">
    <source>
        <dbReference type="SAM" id="MobiDB-lite"/>
    </source>
</evidence>
<dbReference type="Pfam" id="PF06718">
    <property type="entry name" value="DUF1203"/>
    <property type="match status" value="1"/>
</dbReference>
<dbReference type="InterPro" id="IPR009593">
    <property type="entry name" value="DUF1203"/>
</dbReference>
<evidence type="ECO:0000313" key="2">
    <source>
        <dbReference type="EMBL" id="MCV2369593.1"/>
    </source>
</evidence>
<organism evidence="2 3">
    <name type="scientific">Roseateles oligotrophus</name>
    <dbReference type="NCBI Taxonomy" id="1769250"/>
    <lineage>
        <taxon>Bacteria</taxon>
        <taxon>Pseudomonadati</taxon>
        <taxon>Pseudomonadota</taxon>
        <taxon>Betaproteobacteria</taxon>
        <taxon>Burkholderiales</taxon>
        <taxon>Sphaerotilaceae</taxon>
        <taxon>Roseateles</taxon>
    </lineage>
</organism>
<accession>A0ABT2YHU1</accession>
<comment type="caution">
    <text evidence="2">The sequence shown here is derived from an EMBL/GenBank/DDBJ whole genome shotgun (WGS) entry which is preliminary data.</text>
</comment>
<name>A0ABT2YHU1_9BURK</name>
<dbReference type="Proteomes" id="UP001209701">
    <property type="component" value="Unassembled WGS sequence"/>
</dbReference>
<feature type="region of interest" description="Disordered" evidence="1">
    <location>
        <begin position="1"/>
        <end position="56"/>
    </location>
</feature>
<dbReference type="RefSeq" id="WP_263572180.1">
    <property type="nucleotide sequence ID" value="NZ_JAJIRN010000007.1"/>
</dbReference>
<dbReference type="EMBL" id="JAJIRN010000007">
    <property type="protein sequence ID" value="MCV2369593.1"/>
    <property type="molecule type" value="Genomic_DNA"/>
</dbReference>